<dbReference type="GO" id="GO:0032259">
    <property type="term" value="P:methylation"/>
    <property type="evidence" value="ECO:0007669"/>
    <property type="project" value="UniProtKB-KW"/>
</dbReference>
<gene>
    <name evidence="3" type="ORF">DW079_07350</name>
</gene>
<comment type="caution">
    <text evidence="3">The sequence shown here is derived from an EMBL/GenBank/DDBJ whole genome shotgun (WGS) entry which is preliminary data.</text>
</comment>
<dbReference type="Pfam" id="PF18096">
    <property type="entry name" value="Thump_like"/>
    <property type="match status" value="1"/>
</dbReference>
<evidence type="ECO:0000259" key="2">
    <source>
        <dbReference type="Pfam" id="PF22013"/>
    </source>
</evidence>
<organism evidence="3 4">
    <name type="scientific">Segatella copri</name>
    <dbReference type="NCBI Taxonomy" id="165179"/>
    <lineage>
        <taxon>Bacteria</taxon>
        <taxon>Pseudomonadati</taxon>
        <taxon>Bacteroidota</taxon>
        <taxon>Bacteroidia</taxon>
        <taxon>Bacteroidales</taxon>
        <taxon>Prevotellaceae</taxon>
        <taxon>Segatella</taxon>
    </lineage>
</organism>
<dbReference type="GO" id="GO:0008168">
    <property type="term" value="F:methyltransferase activity"/>
    <property type="evidence" value="ECO:0007669"/>
    <property type="project" value="UniProtKB-KW"/>
</dbReference>
<dbReference type="InterPro" id="IPR054168">
    <property type="entry name" value="PG_1098_Fer"/>
</dbReference>
<dbReference type="EMBL" id="QRNB01000031">
    <property type="protein sequence ID" value="RHK10484.1"/>
    <property type="molecule type" value="Genomic_DNA"/>
</dbReference>
<protein>
    <submittedName>
        <fullName evidence="3">SAM-dependent methyltransferase</fullName>
    </submittedName>
</protein>
<keyword evidence="3" id="KW-0808">Transferase</keyword>
<keyword evidence="3" id="KW-0489">Methyltransferase</keyword>
<evidence type="ECO:0000259" key="1">
    <source>
        <dbReference type="Pfam" id="PF18096"/>
    </source>
</evidence>
<dbReference type="Proteomes" id="UP000286211">
    <property type="component" value="Unassembled WGS sequence"/>
</dbReference>
<dbReference type="InterPro" id="IPR041497">
    <property type="entry name" value="Thump-like"/>
</dbReference>
<dbReference type="Pfam" id="PF22013">
    <property type="entry name" value="PG_1098_Fer"/>
    <property type="match status" value="1"/>
</dbReference>
<name>A0A415F466_9BACT</name>
<dbReference type="AlphaFoldDB" id="A0A415F466"/>
<feature type="domain" description="THUMP-like" evidence="1">
    <location>
        <begin position="457"/>
        <end position="528"/>
    </location>
</feature>
<accession>A0A415F466</accession>
<proteinExistence type="predicted"/>
<dbReference type="Gene3D" id="1.10.10.1110">
    <property type="entry name" value="Methyltransferase PG1098, N-terminal domain"/>
    <property type="match status" value="1"/>
</dbReference>
<evidence type="ECO:0000313" key="3">
    <source>
        <dbReference type="EMBL" id="RHK10484.1"/>
    </source>
</evidence>
<feature type="domain" description="PG-1098 ferredoxin-like" evidence="2">
    <location>
        <begin position="413"/>
        <end position="456"/>
    </location>
</feature>
<dbReference type="Gene3D" id="3.40.50.150">
    <property type="entry name" value="Vaccinia Virus protein VP39"/>
    <property type="match status" value="1"/>
</dbReference>
<dbReference type="SUPFAM" id="SSF53335">
    <property type="entry name" value="S-adenosyl-L-methionine-dependent methyltransferases"/>
    <property type="match status" value="1"/>
</dbReference>
<evidence type="ECO:0000313" key="4">
    <source>
        <dbReference type="Proteomes" id="UP000286211"/>
    </source>
</evidence>
<reference evidence="3 4" key="1">
    <citation type="submission" date="2018-08" db="EMBL/GenBank/DDBJ databases">
        <title>A genome reference for cultivated species of the human gut microbiota.</title>
        <authorList>
            <person name="Zou Y."/>
            <person name="Xue W."/>
            <person name="Luo G."/>
        </authorList>
    </citation>
    <scope>NUCLEOTIDE SEQUENCE [LARGE SCALE GENOMIC DNA]</scope>
    <source>
        <strain evidence="3 4">AF46-2NS</strain>
    </source>
</reference>
<dbReference type="InterPro" id="IPR029063">
    <property type="entry name" value="SAM-dependent_MTases_sf"/>
</dbReference>
<sequence>MTNHSTEIMNQATLDFIRQHQDDDVRQLAFLGSKYPEVDMPFALDQIRGRKMACVKLPRWASIDGIIYPPHISMEQCSSEQTALYKAELAARLLGLSPSSSENGEEKEMESENASNLHLSEICEFAGKGAVDSELAKNEATCKKQQILTESKENVNEIKGEAHGGDFSEEIGFVDLTGGFGVDFSYIASRLGVKSMYVERQAHLCEAAKENFGRLGLKNAIVKNGDGIEVLHSFASKKEAAASDSLGITEDQSRSLLKTKLGLKLIFIDPARRDDAGNKVVSLKDCTPDVTLLQKEMLSKADYVIIKLSPMLDWHRAVSELNCVQEVHIISVNNECKELLLVLSARNKGGNVGSNSFPVQDNGSVLLSVEDFGHPGNLRIYSINDSQSFVCDEMEMEESSVKIAPSTFEEMQYLYEPNASLMKAGCFSILSKRYGAKMLSKNSHLFVSRELIAAFPGRSFRIIAVSSFNKKELKRHLSDITKANIATRNFPLSVAELRKRLKLKDGGETYIFATALSDESHVLVITEKACPKIKE</sequence>